<evidence type="ECO:0000256" key="1">
    <source>
        <dbReference type="SAM" id="MobiDB-lite"/>
    </source>
</evidence>
<proteinExistence type="predicted"/>
<reference evidence="2 3" key="1">
    <citation type="submission" date="2014-12" db="EMBL/GenBank/DDBJ databases">
        <title>Frankia sp. BMG5.1 draft genome.</title>
        <authorList>
            <person name="Gtari M."/>
            <person name="Ghodhbane-Gtari F."/>
            <person name="Nouioui I."/>
            <person name="Ktari A."/>
            <person name="Hezbri K."/>
            <person name="Mimouni W."/>
            <person name="Sbissi I."/>
            <person name="Ayari A."/>
            <person name="Yamanaka T."/>
            <person name="Normand P."/>
            <person name="Tisa L.S."/>
            <person name="Boudabous A."/>
        </authorList>
    </citation>
    <scope>NUCLEOTIDE SEQUENCE [LARGE SCALE GENOMIC DNA]</scope>
    <source>
        <strain evidence="2 3">BMG5.1</strain>
    </source>
</reference>
<evidence type="ECO:0000313" key="2">
    <source>
        <dbReference type="EMBL" id="KLL12500.1"/>
    </source>
</evidence>
<name>A0ABR5F763_9ACTN</name>
<accession>A0ABR5F763</accession>
<dbReference type="EMBL" id="JWIO01000004">
    <property type="protein sequence ID" value="KLL12500.1"/>
    <property type="molecule type" value="Genomic_DNA"/>
</dbReference>
<sequence length="106" mass="11493">MLSRPELPRPPSVPLRDLQAAEVAHIAGLLTSTTEDFNLAWQTYLTCGGYPWAVSEYRRTGVAGDAFLTDIEPTSNSGCTAMWTGTRRRSPSSDHSLVSTAVAVPR</sequence>
<organism evidence="2 3">
    <name type="scientific">Protofrankia coriariae</name>
    <dbReference type="NCBI Taxonomy" id="1562887"/>
    <lineage>
        <taxon>Bacteria</taxon>
        <taxon>Bacillati</taxon>
        <taxon>Actinomycetota</taxon>
        <taxon>Actinomycetes</taxon>
        <taxon>Frankiales</taxon>
        <taxon>Frankiaceae</taxon>
        <taxon>Protofrankia</taxon>
    </lineage>
</organism>
<protein>
    <submittedName>
        <fullName evidence="2">Uncharacterized protein</fullName>
    </submittedName>
</protein>
<dbReference type="Proteomes" id="UP000035425">
    <property type="component" value="Unassembled WGS sequence"/>
</dbReference>
<comment type="caution">
    <text evidence="2">The sequence shown here is derived from an EMBL/GenBank/DDBJ whole genome shotgun (WGS) entry which is preliminary data.</text>
</comment>
<feature type="region of interest" description="Disordered" evidence="1">
    <location>
        <begin position="82"/>
        <end position="106"/>
    </location>
</feature>
<evidence type="ECO:0000313" key="3">
    <source>
        <dbReference type="Proteomes" id="UP000035425"/>
    </source>
</evidence>
<keyword evidence="3" id="KW-1185">Reference proteome</keyword>
<gene>
    <name evidence="2" type="ORF">FrCorBMG51_04305</name>
</gene>